<name>A0A0V0QWN1_PSEPJ</name>
<dbReference type="EMBL" id="LDAU01000094">
    <property type="protein sequence ID" value="KRX06614.1"/>
    <property type="molecule type" value="Genomic_DNA"/>
</dbReference>
<evidence type="ECO:0000313" key="2">
    <source>
        <dbReference type="EMBL" id="KRX06614.1"/>
    </source>
</evidence>
<dbReference type="AlphaFoldDB" id="A0A0V0QWN1"/>
<reference evidence="2 3" key="1">
    <citation type="journal article" date="2015" name="Sci. Rep.">
        <title>Genome of the facultative scuticociliatosis pathogen Pseudocohnilembus persalinus provides insight into its virulence through horizontal gene transfer.</title>
        <authorList>
            <person name="Xiong J."/>
            <person name="Wang G."/>
            <person name="Cheng J."/>
            <person name="Tian M."/>
            <person name="Pan X."/>
            <person name="Warren A."/>
            <person name="Jiang C."/>
            <person name="Yuan D."/>
            <person name="Miao W."/>
        </authorList>
    </citation>
    <scope>NUCLEOTIDE SEQUENCE [LARGE SCALE GENOMIC DNA]</scope>
    <source>
        <strain evidence="2">36N120E</strain>
    </source>
</reference>
<gene>
    <name evidence="2" type="ORF">PPERSA_13093</name>
</gene>
<dbReference type="InParanoid" id="A0A0V0QWN1"/>
<feature type="domain" description="DUF8019" evidence="1">
    <location>
        <begin position="47"/>
        <end position="119"/>
    </location>
</feature>
<keyword evidence="3" id="KW-1185">Reference proteome</keyword>
<evidence type="ECO:0000259" key="1">
    <source>
        <dbReference type="Pfam" id="PF26058"/>
    </source>
</evidence>
<dbReference type="OrthoDB" id="347083at2759"/>
<comment type="caution">
    <text evidence="2">The sequence shown here is derived from an EMBL/GenBank/DDBJ whole genome shotgun (WGS) entry which is preliminary data.</text>
</comment>
<sequence>MDKWIQGYYELQIRNEVLSDSHITAVGEFYLNGISPKLYYLEGLNLQHNQIACEKYKNYHICNNLELLSGGYQLAQIMGWIDAFQNKIWSYEGIYEIRSQNQNENQNQNLSGLALCCLDLNQN</sequence>
<proteinExistence type="predicted"/>
<dbReference type="InterPro" id="IPR058332">
    <property type="entry name" value="DUF8019"/>
</dbReference>
<evidence type="ECO:0000313" key="3">
    <source>
        <dbReference type="Proteomes" id="UP000054937"/>
    </source>
</evidence>
<organism evidence="2 3">
    <name type="scientific">Pseudocohnilembus persalinus</name>
    <name type="common">Ciliate</name>
    <dbReference type="NCBI Taxonomy" id="266149"/>
    <lineage>
        <taxon>Eukaryota</taxon>
        <taxon>Sar</taxon>
        <taxon>Alveolata</taxon>
        <taxon>Ciliophora</taxon>
        <taxon>Intramacronucleata</taxon>
        <taxon>Oligohymenophorea</taxon>
        <taxon>Scuticociliatia</taxon>
        <taxon>Philasterida</taxon>
        <taxon>Pseudocohnilembidae</taxon>
        <taxon>Pseudocohnilembus</taxon>
    </lineage>
</organism>
<dbReference type="Proteomes" id="UP000054937">
    <property type="component" value="Unassembled WGS sequence"/>
</dbReference>
<dbReference type="Pfam" id="PF26058">
    <property type="entry name" value="DUF8019"/>
    <property type="match status" value="1"/>
</dbReference>
<protein>
    <recommendedName>
        <fullName evidence="1">DUF8019 domain-containing protein</fullName>
    </recommendedName>
</protein>
<accession>A0A0V0QWN1</accession>